<proteinExistence type="predicted"/>
<comment type="caution">
    <text evidence="1">The sequence shown here is derived from an EMBL/GenBank/DDBJ whole genome shotgun (WGS) entry which is preliminary data.</text>
</comment>
<dbReference type="RefSeq" id="WP_114615286.1">
    <property type="nucleotide sequence ID" value="NZ_JAYCOU010000064.1"/>
</dbReference>
<evidence type="ECO:0000313" key="3">
    <source>
        <dbReference type="Proteomes" id="UP000253975"/>
    </source>
</evidence>
<evidence type="ECO:0000313" key="4">
    <source>
        <dbReference type="Proteomes" id="UP000271472"/>
    </source>
</evidence>
<dbReference type="Proteomes" id="UP000253975">
    <property type="component" value="Unassembled WGS sequence"/>
</dbReference>
<protein>
    <recommendedName>
        <fullName evidence="5">Tat pathway signal protein</fullName>
    </recommendedName>
</protein>
<dbReference type="EMBL" id="PPTO01000005">
    <property type="protein sequence ID" value="RDB59339.1"/>
    <property type="molecule type" value="Genomic_DNA"/>
</dbReference>
<reference evidence="4" key="2">
    <citation type="submission" date="2018-05" db="EMBL/GenBank/DDBJ databases">
        <title>Genome Sequencing of selected type strains of the family Eggerthellaceae.</title>
        <authorList>
            <person name="Danylec N."/>
            <person name="Stoll D.A."/>
            <person name="Doetsch A."/>
            <person name="Huch M."/>
        </authorList>
    </citation>
    <scope>NUCLEOTIDE SEQUENCE [LARGE SCALE GENOMIC DNA]</scope>
    <source>
        <strain evidence="4">DSM 22006</strain>
    </source>
</reference>
<keyword evidence="4" id="KW-1185">Reference proteome</keyword>
<sequence>MLIGALGIGAVVVAGAAASAVSNEKKADSEVDALAVNKESVFSISDCTVLDSAPLSLAGEFKMPYGTLVWANSETYAACLLPTENSSPLTQVAVLSLSSGQYTVVLDGPHSSERGFDIYDVRCNDQGIVWIESNCYTGEWRVFQATLSRGVAGDAKQVDSGNGDWDVPSITVAKSRAFWQVMPSTSGNATSEPSALKSAAFGSSDVRVDWQSNGRMSTSPYSTGDAICISPRSQASSSYSQLTLIDAESGAMRESLTLPASMRPLEAAYVNGRFSFTFDSIYTYGEGLASLGTYAPVSNDTGGQWFCFDRNPLCAPAWCGGNLVVKSTRTVAGVNLSTREMFSLDCPDDCDNYGDFLASQGDVNSLVTYLGMSTNEDDAYTLVRVWTA</sequence>
<evidence type="ECO:0008006" key="5">
    <source>
        <dbReference type="Google" id="ProtNLM"/>
    </source>
</evidence>
<dbReference type="EMBL" id="QIBZ01000008">
    <property type="protein sequence ID" value="RNM34871.1"/>
    <property type="molecule type" value="Genomic_DNA"/>
</dbReference>
<name>A0A369LKY9_9ACTN</name>
<evidence type="ECO:0000313" key="1">
    <source>
        <dbReference type="EMBL" id="RDB59339.1"/>
    </source>
</evidence>
<evidence type="ECO:0000313" key="2">
    <source>
        <dbReference type="EMBL" id="RNM34871.1"/>
    </source>
</evidence>
<accession>A0A369LKY9</accession>
<organism evidence="1 3">
    <name type="scientific">Slackia isoflavoniconvertens</name>
    <dbReference type="NCBI Taxonomy" id="572010"/>
    <lineage>
        <taxon>Bacteria</taxon>
        <taxon>Bacillati</taxon>
        <taxon>Actinomycetota</taxon>
        <taxon>Coriobacteriia</taxon>
        <taxon>Eggerthellales</taxon>
        <taxon>Eggerthellaceae</taxon>
        <taxon>Slackia</taxon>
    </lineage>
</organism>
<gene>
    <name evidence="1" type="ORF">C1881_04180</name>
    <name evidence="2" type="ORF">DMP05_05770</name>
</gene>
<reference evidence="2" key="3">
    <citation type="journal article" date="2019" name="Microbiol. Resour. Announc.">
        <title>Draft Genome Sequences of Type Strains of Gordonibacter faecihominis, Paraeggerthella hongkongensis, Parvibacter caecicola,Slackia equolifaciens, Slackia faecicanis, and Slackia isoflavoniconvertens.</title>
        <authorList>
            <person name="Danylec N."/>
            <person name="Stoll D.A."/>
            <person name="Dotsch A."/>
            <person name="Huch M."/>
        </authorList>
    </citation>
    <scope>NUCLEOTIDE SEQUENCE</scope>
    <source>
        <strain evidence="2">DSM 22006</strain>
    </source>
</reference>
<dbReference type="Proteomes" id="UP000271472">
    <property type="component" value="Unassembled WGS sequence"/>
</dbReference>
<dbReference type="AlphaFoldDB" id="A0A369LKY9"/>
<reference evidence="1 3" key="1">
    <citation type="journal article" date="2018" name="Elife">
        <title>Discovery and characterization of a prevalent human gut bacterial enzyme sufficient for the inactivation of a family of plant toxins.</title>
        <authorList>
            <person name="Koppel N."/>
            <person name="Bisanz J.E."/>
            <person name="Pandelia M.E."/>
            <person name="Turnbaugh P.J."/>
            <person name="Balskus E.P."/>
        </authorList>
    </citation>
    <scope>NUCLEOTIDE SEQUENCE [LARGE SCALE GENOMIC DNA]</scope>
    <source>
        <strain evidence="1 3">OB21 GAM31</strain>
    </source>
</reference>